<sequence length="671" mass="71058">MGIVRIALIWVLSFFYAQGSIAAIDPVAWSLQPATGFSPIAPGGNSTVLYTLFNNLPFITTINTTFTKSPEWFFIQDSCNGAPLLPGGFCMIAITFLPQAEGTSFIQLTYGYHNNRIPLNPLFAVAQRVTPPTPNCISSPTVTLPLPTNVFQFSDNIVQYTFTNTCPTNASIGLVNVNATLGNTLLASNAQVTLTVGKDNCSNKTLSPFGSCTVSASVIPQTTGTLTVTAGTVSQGVPVSAATSAPVSANNYQHTVTFVNQCPFPVWYGVANDSPNKLDPTSPASPDDYLLNAQVPGQPPTTKSLTFPVEYIGEFFARTGCQTIGNQLFCQTAQCTPDAPPNGGRCLLNQEPSPPFTKIEMNFFNTAQGDGSFDGVYDISLIEGFNVPVEMKALGPQATVTPFPPANNTAFQCGGAGAPFQAANPPTPDAPLGSCPWVVTPPNNGVLAPQFFNFVTDGDEAAGQNNCSCTAANPVCGIAFKAADPQKGNLIMSCGQLLGTWALKTLCTQPFATTVTLTPNNDTRLRYNCDEDISTVPGTQPGYTAGTTLSDIYGCNFNPSIPTVLNSCYKSGVSNNLCCGAVDWNTTNPYVTAQDTQASDTNSDWGSPTSVSPIVPSPYETIVWYKNACPTAYSYPFDDHSGSFFCKQSPSGTNVKMNYQVVFCPGGLTGH</sequence>
<dbReference type="OrthoDB" id="7061668at2"/>
<dbReference type="EMBL" id="FMVN01000001">
    <property type="protein sequence ID" value="SCX84516.1"/>
    <property type="molecule type" value="Genomic_DNA"/>
</dbReference>
<evidence type="ECO:0000313" key="3">
    <source>
        <dbReference type="Proteomes" id="UP000032414"/>
    </source>
</evidence>
<dbReference type="HOGENOM" id="CLU_352951_0_0_6"/>
<keyword evidence="4" id="KW-1185">Reference proteome</keyword>
<dbReference type="SUPFAM" id="SSF49870">
    <property type="entry name" value="Osmotin, thaumatin-like protein"/>
    <property type="match status" value="2"/>
</dbReference>
<accession>A0A098GGP1</accession>
<dbReference type="PATRIC" id="fig|451.8.peg.1649"/>
<dbReference type="AlphaFoldDB" id="A0A098GGP1"/>
<evidence type="ECO:0000313" key="2">
    <source>
        <dbReference type="EMBL" id="SCX84516.1"/>
    </source>
</evidence>
<reference evidence="1" key="2">
    <citation type="submission" date="2014-09" db="EMBL/GenBank/DDBJ databases">
        <authorList>
            <person name="GOMEZ-VALERO Laura"/>
        </authorList>
    </citation>
    <scope>NUCLEOTIDE SEQUENCE</scope>
    <source>
        <strain evidence="1">ATCC33218</strain>
    </source>
</reference>
<dbReference type="InterPro" id="IPR037176">
    <property type="entry name" value="Osmotin/thaumatin-like_sf"/>
</dbReference>
<proteinExistence type="predicted"/>
<dbReference type="SMART" id="SM00205">
    <property type="entry name" value="THN"/>
    <property type="match status" value="1"/>
</dbReference>
<dbReference type="KEGG" id="tmc:LMI_1344"/>
<dbReference type="InterPro" id="IPR001938">
    <property type="entry name" value="Thaumatin"/>
</dbReference>
<evidence type="ECO:0000313" key="4">
    <source>
        <dbReference type="Proteomes" id="UP000182998"/>
    </source>
</evidence>
<gene>
    <name evidence="1" type="ORF">LMI_1344</name>
    <name evidence="2" type="ORF">SAMN02982997_00233</name>
</gene>
<dbReference type="Proteomes" id="UP000032414">
    <property type="component" value="Chromosome I"/>
</dbReference>
<evidence type="ECO:0000313" key="1">
    <source>
        <dbReference type="EMBL" id="CEG60651.1"/>
    </source>
</evidence>
<dbReference type="Pfam" id="PF00314">
    <property type="entry name" value="Thaumatin"/>
    <property type="match status" value="1"/>
</dbReference>
<dbReference type="PROSITE" id="PS51367">
    <property type="entry name" value="THAUMATIN_2"/>
    <property type="match status" value="1"/>
</dbReference>
<dbReference type="Proteomes" id="UP000182998">
    <property type="component" value="Unassembled WGS sequence"/>
</dbReference>
<organism evidence="1 3">
    <name type="scientific">Legionella micdadei</name>
    <name type="common">Tatlockia micdadei</name>
    <dbReference type="NCBI Taxonomy" id="451"/>
    <lineage>
        <taxon>Bacteria</taxon>
        <taxon>Pseudomonadati</taxon>
        <taxon>Pseudomonadota</taxon>
        <taxon>Gammaproteobacteria</taxon>
        <taxon>Legionellales</taxon>
        <taxon>Legionellaceae</taxon>
        <taxon>Legionella</taxon>
    </lineage>
</organism>
<protein>
    <submittedName>
        <fullName evidence="2">Thaumatin family protein</fullName>
    </submittedName>
</protein>
<reference evidence="2 4" key="3">
    <citation type="submission" date="2016-10" db="EMBL/GenBank/DDBJ databases">
        <authorList>
            <person name="Varghese N."/>
            <person name="Submissions S."/>
        </authorList>
    </citation>
    <scope>NUCLEOTIDE SEQUENCE [LARGE SCALE GENOMIC DNA]</scope>
    <source>
        <strain evidence="2 4">ATCC 33218</strain>
    </source>
</reference>
<dbReference type="PANTHER" id="PTHR31048">
    <property type="entry name" value="OS03G0233200 PROTEIN"/>
    <property type="match status" value="1"/>
</dbReference>
<dbReference type="RefSeq" id="WP_045099028.1">
    <property type="nucleotide sequence ID" value="NZ_CP020614.1"/>
</dbReference>
<dbReference type="STRING" id="451.B6N58_08815"/>
<name>A0A098GGP1_LEGMI</name>
<dbReference type="Gene3D" id="2.60.110.10">
    <property type="entry name" value="Thaumatin"/>
    <property type="match status" value="2"/>
</dbReference>
<reference evidence="3" key="1">
    <citation type="submission" date="2014-09" db="EMBL/GenBank/DDBJ databases">
        <authorList>
            <person name="Gomez-Valero L."/>
        </authorList>
    </citation>
    <scope>NUCLEOTIDE SEQUENCE [LARGE SCALE GENOMIC DNA]</scope>
    <source>
        <strain evidence="3">ATCC33218</strain>
    </source>
</reference>
<dbReference type="EMBL" id="LN614830">
    <property type="protein sequence ID" value="CEG60651.1"/>
    <property type="molecule type" value="Genomic_DNA"/>
</dbReference>